<dbReference type="EMBL" id="JALBUR010000038">
    <property type="protein sequence ID" value="MDX8420442.1"/>
    <property type="molecule type" value="Genomic_DNA"/>
</dbReference>
<proteinExistence type="predicted"/>
<dbReference type="RefSeq" id="WP_108774343.1">
    <property type="nucleotide sequence ID" value="NZ_JALBUR010000038.1"/>
</dbReference>
<gene>
    <name evidence="2" type="ORF">MOZ60_10135</name>
</gene>
<feature type="region of interest" description="Disordered" evidence="1">
    <location>
        <begin position="1"/>
        <end position="31"/>
    </location>
</feature>
<dbReference type="AlphaFoldDB" id="A0AB35U753"/>
<evidence type="ECO:0000256" key="1">
    <source>
        <dbReference type="SAM" id="MobiDB-lite"/>
    </source>
</evidence>
<protein>
    <submittedName>
        <fullName evidence="2">Uncharacterized protein</fullName>
    </submittedName>
</protein>
<keyword evidence="3" id="KW-1185">Reference proteome</keyword>
<comment type="caution">
    <text evidence="2">The sequence shown here is derived from an EMBL/GenBank/DDBJ whole genome shotgun (WGS) entry which is preliminary data.</text>
</comment>
<reference evidence="2 3" key="1">
    <citation type="submission" date="2022-03" db="EMBL/GenBank/DDBJ databases">
        <title>Novel taxa within the pig intestine.</title>
        <authorList>
            <person name="Wylensek D."/>
            <person name="Bishof K."/>
            <person name="Afrizal A."/>
            <person name="Clavel T."/>
        </authorList>
    </citation>
    <scope>NUCLEOTIDE SEQUENCE [LARGE SCALE GENOMIC DNA]</scope>
    <source>
        <strain evidence="2 3">CLA-KB-P133</strain>
    </source>
</reference>
<feature type="compositionally biased region" description="Basic residues" evidence="1">
    <location>
        <begin position="1"/>
        <end position="13"/>
    </location>
</feature>
<evidence type="ECO:0000313" key="2">
    <source>
        <dbReference type="EMBL" id="MDX8420442.1"/>
    </source>
</evidence>
<organism evidence="2 3">
    <name type="scientific">Grylomicrobium aquisgranensis</name>
    <dbReference type="NCBI Taxonomy" id="2926318"/>
    <lineage>
        <taxon>Bacteria</taxon>
        <taxon>Bacillati</taxon>
        <taxon>Bacillota</taxon>
        <taxon>Erysipelotrichia</taxon>
        <taxon>Erysipelotrichales</taxon>
        <taxon>Erysipelotrichaceae</taxon>
        <taxon>Grylomicrobium</taxon>
    </lineage>
</organism>
<accession>A0AB35U753</accession>
<name>A0AB35U753_9FIRM</name>
<sequence length="122" mass="13569">MFAFLKHKKKEKKEKKQEPEQLADHPQTAKDGLYRGMYCPACGYMEVNQNSSALPLEGFAMCPNCGAPLKTADFIQTKDGFALAAHAVAVKKKIQTGGHYRVRKAGPNRTKAKAGRPIRNHR</sequence>
<evidence type="ECO:0000313" key="3">
    <source>
        <dbReference type="Proteomes" id="UP001286174"/>
    </source>
</evidence>
<dbReference type="Proteomes" id="UP001286174">
    <property type="component" value="Unassembled WGS sequence"/>
</dbReference>
<feature type="compositionally biased region" description="Basic and acidic residues" evidence="1">
    <location>
        <begin position="14"/>
        <end position="23"/>
    </location>
</feature>